<evidence type="ECO:0000313" key="3">
    <source>
        <dbReference type="Proteomes" id="UP000295192"/>
    </source>
</evidence>
<evidence type="ECO:0008006" key="4">
    <source>
        <dbReference type="Google" id="ProtNLM"/>
    </source>
</evidence>
<organism evidence="2 3">
    <name type="scientific">Drosophila navojoa</name>
    <name type="common">Fruit fly</name>
    <dbReference type="NCBI Taxonomy" id="7232"/>
    <lineage>
        <taxon>Eukaryota</taxon>
        <taxon>Metazoa</taxon>
        <taxon>Ecdysozoa</taxon>
        <taxon>Arthropoda</taxon>
        <taxon>Hexapoda</taxon>
        <taxon>Insecta</taxon>
        <taxon>Pterygota</taxon>
        <taxon>Neoptera</taxon>
        <taxon>Endopterygota</taxon>
        <taxon>Diptera</taxon>
        <taxon>Brachycera</taxon>
        <taxon>Muscomorpha</taxon>
        <taxon>Ephydroidea</taxon>
        <taxon>Drosophilidae</taxon>
        <taxon>Drosophila</taxon>
    </lineage>
</organism>
<dbReference type="EMBL" id="LSRL02000131">
    <property type="protein sequence ID" value="TDG43811.1"/>
    <property type="molecule type" value="Genomic_DNA"/>
</dbReference>
<reference evidence="2 3" key="1">
    <citation type="journal article" date="2019" name="J. Hered.">
        <title>An Improved Genome Assembly for Drosophila navojoa, the Basal Species in the mojavensis Cluster.</title>
        <authorList>
            <person name="Vanderlinde T."/>
            <person name="Dupim E.G."/>
            <person name="Nazario-Yepiz N.O."/>
            <person name="Carvalho A.B."/>
        </authorList>
    </citation>
    <scope>NUCLEOTIDE SEQUENCE [LARGE SCALE GENOMIC DNA]</scope>
    <source>
        <strain evidence="2">Navoj_Jal97</strain>
        <tissue evidence="2">Whole organism</tissue>
    </source>
</reference>
<feature type="chain" id="PRO_5019826851" description="Conotoxin" evidence="1">
    <location>
        <begin position="19"/>
        <end position="97"/>
    </location>
</feature>
<dbReference type="Proteomes" id="UP000295192">
    <property type="component" value="Unassembled WGS sequence"/>
</dbReference>
<protein>
    <recommendedName>
        <fullName evidence="4">Conotoxin</fullName>
    </recommendedName>
</protein>
<evidence type="ECO:0000256" key="1">
    <source>
        <dbReference type="SAM" id="SignalP"/>
    </source>
</evidence>
<keyword evidence="1" id="KW-0732">Signal</keyword>
<proteinExistence type="predicted"/>
<comment type="caution">
    <text evidence="2">The sequence shown here is derived from an EMBL/GenBank/DDBJ whole genome shotgun (WGS) entry which is preliminary data.</text>
</comment>
<evidence type="ECO:0000313" key="2">
    <source>
        <dbReference type="EMBL" id="TDG43811.1"/>
    </source>
</evidence>
<accession>A0A484B7I7</accession>
<dbReference type="AlphaFoldDB" id="A0A484B7I7"/>
<keyword evidence="3" id="KW-1185">Reference proteome</keyword>
<gene>
    <name evidence="2" type="ORF">AWZ03_009761</name>
</gene>
<name>A0A484B7I7_DRONA</name>
<sequence>MRLFIGLLLVVLAPWVYPAKNTAREKTFARLEAMVTPQLVTSRQRALGDLVMSPSKNQEEISLWKAQKSCKGVGMNCHFAEECCTYLCLRRFNECVF</sequence>
<feature type="signal peptide" evidence="1">
    <location>
        <begin position="1"/>
        <end position="18"/>
    </location>
</feature>